<dbReference type="AlphaFoldDB" id="A0A7D9HB78"/>
<dbReference type="OrthoDB" id="10580496at2759"/>
<dbReference type="EMBL" id="CACRXK020000123">
    <property type="protein sequence ID" value="CAB3978551.1"/>
    <property type="molecule type" value="Genomic_DNA"/>
</dbReference>
<dbReference type="Proteomes" id="UP001152795">
    <property type="component" value="Unassembled WGS sequence"/>
</dbReference>
<comment type="caution">
    <text evidence="1">The sequence shown here is derived from an EMBL/GenBank/DDBJ whole genome shotgun (WGS) entry which is preliminary data.</text>
</comment>
<accession>A0A7D9HB78</accession>
<organism evidence="1 2">
    <name type="scientific">Paramuricea clavata</name>
    <name type="common">Red gorgonian</name>
    <name type="synonym">Violescent sea-whip</name>
    <dbReference type="NCBI Taxonomy" id="317549"/>
    <lineage>
        <taxon>Eukaryota</taxon>
        <taxon>Metazoa</taxon>
        <taxon>Cnidaria</taxon>
        <taxon>Anthozoa</taxon>
        <taxon>Octocorallia</taxon>
        <taxon>Malacalcyonacea</taxon>
        <taxon>Plexauridae</taxon>
        <taxon>Paramuricea</taxon>
    </lineage>
</organism>
<evidence type="ECO:0000313" key="1">
    <source>
        <dbReference type="EMBL" id="CAB3978551.1"/>
    </source>
</evidence>
<keyword evidence="2" id="KW-1185">Reference proteome</keyword>
<protein>
    <submittedName>
        <fullName evidence="1">Uncharacterized protein</fullName>
    </submittedName>
</protein>
<sequence length="158" mass="18200">MKYCCVFIAFLAILCCQTDAIEETEEIHLSEGRSAQKITRKELLADLKAANLESIGFVRYSRTTSTVGEDGTRHEKRVVGYKKQVKCSEEEEARQQMEERLPKHLFSRKLNQKADADVKKDSARLDQRFCDVGIEVKLPNNGRKRFFFFFFAIVIVIG</sequence>
<gene>
    <name evidence="1" type="ORF">PACLA_8A052242</name>
</gene>
<proteinExistence type="predicted"/>
<reference evidence="1" key="1">
    <citation type="submission" date="2020-04" db="EMBL/GenBank/DDBJ databases">
        <authorList>
            <person name="Alioto T."/>
            <person name="Alioto T."/>
            <person name="Gomez Garrido J."/>
        </authorList>
    </citation>
    <scope>NUCLEOTIDE SEQUENCE</scope>
    <source>
        <strain evidence="1">A484AB</strain>
    </source>
</reference>
<evidence type="ECO:0000313" key="2">
    <source>
        <dbReference type="Proteomes" id="UP001152795"/>
    </source>
</evidence>
<name>A0A7D9HB78_PARCT</name>